<evidence type="ECO:0000256" key="3">
    <source>
        <dbReference type="PIRSR" id="PIRSR002825-1"/>
    </source>
</evidence>
<dbReference type="GO" id="GO:0030288">
    <property type="term" value="C:outer membrane-bounded periplasmic space"/>
    <property type="evidence" value="ECO:0007669"/>
    <property type="project" value="TreeGrafter"/>
</dbReference>
<dbReference type="PIRSF" id="PIRSF002825">
    <property type="entry name" value="CfbpA"/>
    <property type="match status" value="1"/>
</dbReference>
<proteinExistence type="predicted"/>
<organism evidence="4 5">
    <name type="scientific">Phyllobacterium bourgognense</name>
    <dbReference type="NCBI Taxonomy" id="314236"/>
    <lineage>
        <taxon>Bacteria</taxon>
        <taxon>Pseudomonadati</taxon>
        <taxon>Pseudomonadota</taxon>
        <taxon>Alphaproteobacteria</taxon>
        <taxon>Hyphomicrobiales</taxon>
        <taxon>Phyllobacteriaceae</taxon>
        <taxon>Phyllobacterium</taxon>
    </lineage>
</organism>
<keyword evidence="2" id="KW-0574">Periplasm</keyword>
<dbReference type="PANTHER" id="PTHR30006:SF2">
    <property type="entry name" value="ABC TRANSPORTER SUBSTRATE-BINDING PROTEIN"/>
    <property type="match status" value="1"/>
</dbReference>
<dbReference type="AlphaFoldDB" id="A0A368YQK1"/>
<keyword evidence="5" id="KW-1185">Reference proteome</keyword>
<dbReference type="PANTHER" id="PTHR30006">
    <property type="entry name" value="THIAMINE-BINDING PERIPLASMIC PROTEIN-RELATED"/>
    <property type="match status" value="1"/>
</dbReference>
<keyword evidence="1" id="KW-0732">Signal</keyword>
<feature type="binding site" evidence="3">
    <location>
        <position position="235"/>
    </location>
    <ligand>
        <name>Fe cation</name>
        <dbReference type="ChEBI" id="CHEBI:24875"/>
    </ligand>
</feature>
<protein>
    <submittedName>
        <fullName evidence="4">Iron(III) transport system substrate-binding protein</fullName>
    </submittedName>
</protein>
<dbReference type="InterPro" id="IPR006059">
    <property type="entry name" value="SBP"/>
</dbReference>
<dbReference type="Pfam" id="PF13416">
    <property type="entry name" value="SBP_bac_8"/>
    <property type="match status" value="1"/>
</dbReference>
<keyword evidence="3" id="KW-0479">Metal-binding</keyword>
<keyword evidence="3" id="KW-0408">Iron</keyword>
<dbReference type="Gene3D" id="3.40.190.10">
    <property type="entry name" value="Periplasmic binding protein-like II"/>
    <property type="match status" value="2"/>
</dbReference>
<dbReference type="GO" id="GO:0015888">
    <property type="term" value="P:thiamine transport"/>
    <property type="evidence" value="ECO:0007669"/>
    <property type="project" value="TreeGrafter"/>
</dbReference>
<evidence type="ECO:0000256" key="1">
    <source>
        <dbReference type="ARBA" id="ARBA00022729"/>
    </source>
</evidence>
<dbReference type="GO" id="GO:0046872">
    <property type="term" value="F:metal ion binding"/>
    <property type="evidence" value="ECO:0007669"/>
    <property type="project" value="UniProtKB-KW"/>
</dbReference>
<evidence type="ECO:0000313" key="4">
    <source>
        <dbReference type="EMBL" id="RCW81879.1"/>
    </source>
</evidence>
<dbReference type="CDD" id="cd13547">
    <property type="entry name" value="PBP2_Fbp_like_2"/>
    <property type="match status" value="1"/>
</dbReference>
<evidence type="ECO:0000256" key="2">
    <source>
        <dbReference type="ARBA" id="ARBA00022764"/>
    </source>
</evidence>
<evidence type="ECO:0000313" key="5">
    <source>
        <dbReference type="Proteomes" id="UP000253324"/>
    </source>
</evidence>
<dbReference type="SUPFAM" id="SSF53850">
    <property type="entry name" value="Periplasmic binding protein-like II"/>
    <property type="match status" value="1"/>
</dbReference>
<accession>A0A368YQK1</accession>
<name>A0A368YQK1_9HYPH</name>
<dbReference type="EMBL" id="QPJM01000009">
    <property type="protein sequence ID" value="RCW81879.1"/>
    <property type="molecule type" value="Genomic_DNA"/>
</dbReference>
<dbReference type="GO" id="GO:0030976">
    <property type="term" value="F:thiamine pyrophosphate binding"/>
    <property type="evidence" value="ECO:0007669"/>
    <property type="project" value="TreeGrafter"/>
</dbReference>
<dbReference type="Proteomes" id="UP000253324">
    <property type="component" value="Unassembled WGS sequence"/>
</dbReference>
<gene>
    <name evidence="4" type="ORF">C7476_10961</name>
</gene>
<sequence>MCPHKREAGLSRLIKGIIVRQILAAAILLAAGLHPAFAADGKLVLYTSQPNTDAQKTTDAFMAKNPGIKVEWVRDGTPKIMAKLRAEIEAGNPQPDVLLISDVVTMEGLKKEGRLLAFKDADTNGIDPALLDKDGTYFSTKLITTGIVYNTKAPFVPASWSDLTKPEAKNLVSMPSPLTSGAAMIHTVTLTENLPQGWDFYAELARNGAQAAGGNGDVLKAVSGGDKLFGMIVDYMPIREKAKGAPVEFVFPKEGVSAVTEPVAILSTAKNPEAAKAFVNFLLSEEGQKLAVTMGYIPARPDAGLPAGYPDRSAIKVLAFDAAGALANDTANKEKFSEVMGQ</sequence>
<dbReference type="InterPro" id="IPR026045">
    <property type="entry name" value="Ferric-bd"/>
</dbReference>
<comment type="caution">
    <text evidence="4">The sequence shown here is derived from an EMBL/GenBank/DDBJ whole genome shotgun (WGS) entry which is preliminary data.</text>
</comment>
<dbReference type="GO" id="GO:0030975">
    <property type="term" value="F:thiamine binding"/>
    <property type="evidence" value="ECO:0007669"/>
    <property type="project" value="TreeGrafter"/>
</dbReference>
<reference evidence="4 5" key="1">
    <citation type="submission" date="2018-07" db="EMBL/GenBank/DDBJ databases">
        <title>Genomic Encyclopedia of Type Strains, Phase III (KMG-III): the genomes of soil and plant-associated and newly described type strains.</title>
        <authorList>
            <person name="Whitman W."/>
        </authorList>
    </citation>
    <scope>NUCLEOTIDE SEQUENCE [LARGE SCALE GENOMIC DNA]</scope>
    <source>
        <strain evidence="4 5">31-25a</strain>
    </source>
</reference>